<feature type="non-terminal residue" evidence="1">
    <location>
        <position position="1"/>
    </location>
</feature>
<dbReference type="VEuPathDB" id="FungiDB:CC77DRAFT_950161"/>
<sequence>SSTLKRRACANRVKEQGLEIAFCCKRCKEKNLRYFVDTATSRCASCILVKAKCSLFVSKEE</sequence>
<name>A0A177D2S3_ALTAL</name>
<accession>A0A177D2S3</accession>
<evidence type="ECO:0000313" key="1">
    <source>
        <dbReference type="EMBL" id="OAG13738.1"/>
    </source>
</evidence>
<protein>
    <submittedName>
        <fullName evidence="1">Uncharacterized protein</fullName>
    </submittedName>
</protein>
<dbReference type="OMA" id="RCASCIL"/>
<dbReference type="EMBL" id="KV441506">
    <property type="protein sequence ID" value="OAG13738.1"/>
    <property type="molecule type" value="Genomic_DNA"/>
</dbReference>
<dbReference type="Proteomes" id="UP000077248">
    <property type="component" value="Unassembled WGS sequence"/>
</dbReference>
<keyword evidence="2" id="KW-1185">Reference proteome</keyword>
<dbReference type="AlphaFoldDB" id="A0A177D2S3"/>
<evidence type="ECO:0000313" key="2">
    <source>
        <dbReference type="Proteomes" id="UP000077248"/>
    </source>
</evidence>
<dbReference type="GeneID" id="29120894"/>
<organism evidence="1 2">
    <name type="scientific">Alternaria alternata</name>
    <name type="common">Alternaria rot fungus</name>
    <name type="synonym">Torula alternata</name>
    <dbReference type="NCBI Taxonomy" id="5599"/>
    <lineage>
        <taxon>Eukaryota</taxon>
        <taxon>Fungi</taxon>
        <taxon>Dikarya</taxon>
        <taxon>Ascomycota</taxon>
        <taxon>Pezizomycotina</taxon>
        <taxon>Dothideomycetes</taxon>
        <taxon>Pleosporomycetidae</taxon>
        <taxon>Pleosporales</taxon>
        <taxon>Pleosporineae</taxon>
        <taxon>Pleosporaceae</taxon>
        <taxon>Alternaria</taxon>
        <taxon>Alternaria sect. Alternaria</taxon>
        <taxon>Alternaria alternata complex</taxon>
    </lineage>
</organism>
<dbReference type="KEGG" id="aalt:CC77DRAFT_950161"/>
<gene>
    <name evidence="1" type="ORF">CC77DRAFT_950161</name>
</gene>
<reference evidence="1 2" key="1">
    <citation type="submission" date="2016-05" db="EMBL/GenBank/DDBJ databases">
        <title>Comparative analysis of secretome profiles of manganese(II)-oxidizing ascomycete fungi.</title>
        <authorList>
            <consortium name="DOE Joint Genome Institute"/>
            <person name="Zeiner C.A."/>
            <person name="Purvine S.O."/>
            <person name="Zink E.M."/>
            <person name="Wu S."/>
            <person name="Pasa-Tolic L."/>
            <person name="Chaput D.L."/>
            <person name="Haridas S."/>
            <person name="Grigoriev I.V."/>
            <person name="Santelli C.M."/>
            <person name="Hansel C.M."/>
        </authorList>
    </citation>
    <scope>NUCLEOTIDE SEQUENCE [LARGE SCALE GENOMIC DNA]</scope>
    <source>
        <strain evidence="1 2">SRC1lrK2f</strain>
    </source>
</reference>
<dbReference type="RefSeq" id="XP_018379159.1">
    <property type="nucleotide sequence ID" value="XM_018535300.1"/>
</dbReference>
<proteinExistence type="predicted"/>